<comment type="subcellular location">
    <subcellularLocation>
        <location evidence="1">Membrane</location>
        <topology evidence="1">Multi-pass membrane protein</topology>
    </subcellularLocation>
</comment>
<keyword evidence="4 7" id="KW-0812">Transmembrane</keyword>
<dbReference type="PANTHER" id="PTHR43867">
    <property type="entry name" value="CELLULOSE SYNTHASE CATALYTIC SUBUNIT A [UDP-FORMING]"/>
    <property type="match status" value="1"/>
</dbReference>
<evidence type="ECO:0000256" key="1">
    <source>
        <dbReference type="ARBA" id="ARBA00004141"/>
    </source>
</evidence>
<gene>
    <name evidence="10" type="ORF">PMES_00295</name>
</gene>
<dbReference type="AlphaFoldDB" id="A0A921TE16"/>
<evidence type="ECO:0000313" key="11">
    <source>
        <dbReference type="Proteomes" id="UP000698242"/>
    </source>
</evidence>
<feature type="domain" description="Glycosyltransferase 2-like" evidence="9">
    <location>
        <begin position="342"/>
        <end position="534"/>
    </location>
</feature>
<dbReference type="InterPro" id="IPR007831">
    <property type="entry name" value="T2SS_GspE_N"/>
</dbReference>
<feature type="transmembrane region" description="Helical" evidence="7">
    <location>
        <begin position="211"/>
        <end position="235"/>
    </location>
</feature>
<evidence type="ECO:0000313" key="10">
    <source>
        <dbReference type="EMBL" id="KAF0677383.1"/>
    </source>
</evidence>
<keyword evidence="2 10" id="KW-0328">Glycosyltransferase</keyword>
<evidence type="ECO:0000259" key="8">
    <source>
        <dbReference type="Pfam" id="PF05157"/>
    </source>
</evidence>
<feature type="transmembrane region" description="Helical" evidence="7">
    <location>
        <begin position="583"/>
        <end position="612"/>
    </location>
</feature>
<dbReference type="EC" id="2.4.1.214" evidence="10"/>
<dbReference type="Gene3D" id="3.90.550.10">
    <property type="entry name" value="Spore Coat Polysaccharide Biosynthesis Protein SpsA, Chain A"/>
    <property type="match status" value="1"/>
</dbReference>
<evidence type="ECO:0000256" key="4">
    <source>
        <dbReference type="ARBA" id="ARBA00022692"/>
    </source>
</evidence>
<evidence type="ECO:0000259" key="9">
    <source>
        <dbReference type="Pfam" id="PF13632"/>
    </source>
</evidence>
<name>A0A921TE16_9RHOB</name>
<dbReference type="InterPro" id="IPR001173">
    <property type="entry name" value="Glyco_trans_2-like"/>
</dbReference>
<keyword evidence="3 10" id="KW-0808">Transferase</keyword>
<dbReference type="GO" id="GO:0016020">
    <property type="term" value="C:membrane"/>
    <property type="evidence" value="ECO:0007669"/>
    <property type="project" value="UniProtKB-SubCell"/>
</dbReference>
<dbReference type="InterPro" id="IPR050321">
    <property type="entry name" value="Glycosyltr_2/OpgH_subfam"/>
</dbReference>
<feature type="transmembrane region" description="Helical" evidence="7">
    <location>
        <begin position="187"/>
        <end position="205"/>
    </location>
</feature>
<feature type="transmembrane region" description="Helical" evidence="7">
    <location>
        <begin position="512"/>
        <end position="532"/>
    </location>
</feature>
<dbReference type="SUPFAM" id="SSF53448">
    <property type="entry name" value="Nucleotide-diphospho-sugar transferases"/>
    <property type="match status" value="1"/>
</dbReference>
<organism evidence="10 11">
    <name type="scientific">Profundibacterium mesophilum KAUST100406-0324</name>
    <dbReference type="NCBI Taxonomy" id="1037889"/>
    <lineage>
        <taxon>Bacteria</taxon>
        <taxon>Pseudomonadati</taxon>
        <taxon>Pseudomonadota</taxon>
        <taxon>Alphaproteobacteria</taxon>
        <taxon>Rhodobacterales</taxon>
        <taxon>Roseobacteraceae</taxon>
        <taxon>Profundibacterium</taxon>
    </lineage>
</organism>
<dbReference type="PANTHER" id="PTHR43867:SF2">
    <property type="entry name" value="CELLULOSE SYNTHASE CATALYTIC SUBUNIT A [UDP-FORMING]"/>
    <property type="match status" value="1"/>
</dbReference>
<comment type="caution">
    <text evidence="10">The sequence shown here is derived from an EMBL/GenBank/DDBJ whole genome shotgun (WGS) entry which is preliminary data.</text>
</comment>
<feature type="domain" description="Type II secretion system protein GspE N-terminal" evidence="8">
    <location>
        <begin position="81"/>
        <end position="164"/>
    </location>
</feature>
<reference evidence="10" key="1">
    <citation type="submission" date="2013-03" db="EMBL/GenBank/DDBJ databases">
        <title>Genome Sequence of the Profundibacterium mesophilum strain KAUST100406-0324T from Red Sea, a novel genus in the family Rhodobacteraceae.</title>
        <authorList>
            <person name="Essack M."/>
            <person name="Alam I."/>
            <person name="Lafi F."/>
            <person name="Alawi W."/>
            <person name="Kamanu F."/>
            <person name="Al-Suwailem A."/>
            <person name="Lee O.O."/>
            <person name="Xu Y."/>
            <person name="Bajic V."/>
            <person name="Qian P.-Y."/>
            <person name="Archer J."/>
        </authorList>
    </citation>
    <scope>NUCLEOTIDE SEQUENCE</scope>
    <source>
        <strain evidence="10">KAUST100406-0324</strain>
    </source>
</reference>
<protein>
    <submittedName>
        <fullName evidence="10">Glycoprotein 3-alpha-L-fucosyltransferase</fullName>
        <ecNumber evidence="10">2.4.1.214</ecNumber>
    </submittedName>
</protein>
<evidence type="ECO:0000256" key="7">
    <source>
        <dbReference type="SAM" id="Phobius"/>
    </source>
</evidence>
<dbReference type="InterPro" id="IPR037257">
    <property type="entry name" value="T2SS_E_N_sf"/>
</dbReference>
<evidence type="ECO:0000256" key="5">
    <source>
        <dbReference type="ARBA" id="ARBA00022989"/>
    </source>
</evidence>
<dbReference type="Pfam" id="PF13632">
    <property type="entry name" value="Glyco_trans_2_3"/>
    <property type="match status" value="1"/>
</dbReference>
<accession>A0A921TE16</accession>
<keyword evidence="11" id="KW-1185">Reference proteome</keyword>
<dbReference type="GO" id="GO:0018392">
    <property type="term" value="F:glycoprotein 3-alpha-L-fucosyltransferase activity"/>
    <property type="evidence" value="ECO:0007669"/>
    <property type="project" value="UniProtKB-EC"/>
</dbReference>
<dbReference type="InterPro" id="IPR029044">
    <property type="entry name" value="Nucleotide-diphossugar_trans"/>
</dbReference>
<keyword evidence="6 7" id="KW-0472">Membrane</keyword>
<sequence>MAVIGQNLAMRPQGGAPAVRESGPRRSIGEMLVAAGLLKPRDCDWALARQRQHKAPIGHILMAHGLVEEIAFYKVLARQYGALYVDATAFHAQPTALERLGPTFCLQNGLIPIGRMGGAMLIASARPELFEQLRRGIEMRAGPILMAVTTQSQQRTALTAIKSHALVAEAERATAPRESCRGTRARVIIAAAACAVPAAAVIALFRPVEVFTVMTVAALAVLLINTVFLATVAGIGAARAMCRTAHGAPVPAPLPRISLLVPLFDEIGIVDALGRRIMALDYPAELIDLCLIVEAGDFATRAALDRAPFPRWARVVTVPPGTIRTKPRAMNYALDFCDGEIVGILDAEDAPPPDQLLRVAAQFAAAPPETACLQGGLNFYNARASWISRCFVIEYALWFRIVLPGLRALRLAIPLGGTTVYFRRRALEALGRWDAHNVTEDADLGIRLSRYGFDVDILDSVTLEEAPVRALPWIRQRSRWLKGYAMTYAVHMRNPARLWHDMGAWRFAGVQLLFAGTLLGFLLTPFLWSFWLLLPGGWHPWEAALGEAGREAILAVLLGAAFVGAAAQIIAMAMGGHLRLLPFVLLLPVYFAMATLALTKTLVEAIFLPFFWDKTTHGVSQPDPVRQEG</sequence>
<dbReference type="EMBL" id="APKE01000004">
    <property type="protein sequence ID" value="KAF0677383.1"/>
    <property type="molecule type" value="Genomic_DNA"/>
</dbReference>
<feature type="transmembrane region" description="Helical" evidence="7">
    <location>
        <begin position="552"/>
        <end position="571"/>
    </location>
</feature>
<evidence type="ECO:0000256" key="2">
    <source>
        <dbReference type="ARBA" id="ARBA00022676"/>
    </source>
</evidence>
<keyword evidence="5 7" id="KW-1133">Transmembrane helix</keyword>
<dbReference type="Pfam" id="PF05157">
    <property type="entry name" value="MshEN"/>
    <property type="match status" value="1"/>
</dbReference>
<proteinExistence type="predicted"/>
<evidence type="ECO:0000256" key="6">
    <source>
        <dbReference type="ARBA" id="ARBA00023136"/>
    </source>
</evidence>
<dbReference type="SUPFAM" id="SSF160246">
    <property type="entry name" value="EspE N-terminal domain-like"/>
    <property type="match status" value="1"/>
</dbReference>
<evidence type="ECO:0000256" key="3">
    <source>
        <dbReference type="ARBA" id="ARBA00022679"/>
    </source>
</evidence>
<dbReference type="Proteomes" id="UP000698242">
    <property type="component" value="Unassembled WGS sequence"/>
</dbReference>